<comment type="caution">
    <text evidence="4">The sequence shown here is derived from an EMBL/GenBank/DDBJ whole genome shotgun (WGS) entry which is preliminary data.</text>
</comment>
<dbReference type="PROSITE" id="PS00213">
    <property type="entry name" value="LIPOCALIN"/>
    <property type="match status" value="1"/>
</dbReference>
<evidence type="ECO:0000313" key="5">
    <source>
        <dbReference type="Proteomes" id="UP000053405"/>
    </source>
</evidence>
<dbReference type="eggNOG" id="COG3040">
    <property type="taxonomic scope" value="Bacteria"/>
</dbReference>
<dbReference type="PIRSF" id="PIRSF036893">
    <property type="entry name" value="Lipocalin_ApoD"/>
    <property type="match status" value="1"/>
</dbReference>
<gene>
    <name evidence="4" type="ORF">GOHSU_29_00300</name>
</gene>
<feature type="chain" id="PRO_5013434906" description="Lipocalin/cytosolic fatty-acid binding domain-containing protein" evidence="2">
    <location>
        <begin position="42"/>
        <end position="215"/>
    </location>
</feature>
<dbReference type="PANTHER" id="PTHR10612">
    <property type="entry name" value="APOLIPOPROTEIN D"/>
    <property type="match status" value="1"/>
</dbReference>
<keyword evidence="2" id="KW-0732">Signal</keyword>
<evidence type="ECO:0000256" key="2">
    <source>
        <dbReference type="PIRNR" id="PIRNR036893"/>
    </source>
</evidence>
<evidence type="ECO:0000256" key="1">
    <source>
        <dbReference type="ARBA" id="ARBA00006889"/>
    </source>
</evidence>
<dbReference type="Pfam" id="PF08212">
    <property type="entry name" value="Lipocalin_2"/>
    <property type="match status" value="1"/>
</dbReference>
<evidence type="ECO:0000313" key="4">
    <source>
        <dbReference type="EMBL" id="GAC58047.1"/>
    </source>
</evidence>
<dbReference type="EMBL" id="BANT01000029">
    <property type="protein sequence ID" value="GAC58047.1"/>
    <property type="molecule type" value="Genomic_DNA"/>
</dbReference>
<dbReference type="InterPro" id="IPR000566">
    <property type="entry name" value="Lipocln_cytosolic_FA-bd_dom"/>
</dbReference>
<dbReference type="OrthoDB" id="594739at2"/>
<dbReference type="InterPro" id="IPR047202">
    <property type="entry name" value="Lipocalin_Blc-like_dom"/>
</dbReference>
<dbReference type="GO" id="GO:0006950">
    <property type="term" value="P:response to stress"/>
    <property type="evidence" value="ECO:0007669"/>
    <property type="project" value="UniProtKB-ARBA"/>
</dbReference>
<dbReference type="Gene3D" id="2.40.128.20">
    <property type="match status" value="1"/>
</dbReference>
<dbReference type="InterPro" id="IPR022272">
    <property type="entry name" value="Lipocalin_CS"/>
</dbReference>
<dbReference type="SUPFAM" id="SSF50814">
    <property type="entry name" value="Lipocalins"/>
    <property type="match status" value="1"/>
</dbReference>
<feature type="signal peptide" evidence="2">
    <location>
        <begin position="1"/>
        <end position="41"/>
    </location>
</feature>
<protein>
    <recommendedName>
        <fullName evidence="3">Lipocalin/cytosolic fatty-acid binding domain-containing protein</fullName>
    </recommendedName>
</protein>
<dbReference type="Proteomes" id="UP000053405">
    <property type="component" value="Unassembled WGS sequence"/>
</dbReference>
<dbReference type="AlphaFoldDB" id="L7LDB5"/>
<reference evidence="4 5" key="1">
    <citation type="submission" date="2012-12" db="EMBL/GenBank/DDBJ databases">
        <title>Whole genome shotgun sequence of Gordonia hirsuta NBRC 16056.</title>
        <authorList>
            <person name="Isaki-Nakamura S."/>
            <person name="Hosoyama A."/>
            <person name="Tsuchikane K."/>
            <person name="Katsumata H."/>
            <person name="Baba S."/>
            <person name="Yamazaki S."/>
            <person name="Fujita N."/>
        </authorList>
    </citation>
    <scope>NUCLEOTIDE SEQUENCE [LARGE SCALE GENOMIC DNA]</scope>
    <source>
        <strain evidence="4 5">NBRC 16056</strain>
    </source>
</reference>
<dbReference type="InterPro" id="IPR022271">
    <property type="entry name" value="Lipocalin_ApoD"/>
</dbReference>
<name>L7LDB5_9ACTN</name>
<dbReference type="InterPro" id="IPR012674">
    <property type="entry name" value="Calycin"/>
</dbReference>
<keyword evidence="5" id="KW-1185">Reference proteome</keyword>
<accession>L7LDB5</accession>
<proteinExistence type="inferred from homology"/>
<feature type="domain" description="Lipocalin/cytosolic fatty-acid binding" evidence="3">
    <location>
        <begin position="53"/>
        <end position="189"/>
    </location>
</feature>
<dbReference type="RefSeq" id="WP_005941375.1">
    <property type="nucleotide sequence ID" value="NZ_ATVK01000015.1"/>
</dbReference>
<evidence type="ECO:0000259" key="3">
    <source>
        <dbReference type="Pfam" id="PF08212"/>
    </source>
</evidence>
<comment type="similarity">
    <text evidence="1 2">Belongs to the calycin superfamily. Lipocalin family.</text>
</comment>
<organism evidence="4 5">
    <name type="scientific">Gordonia hirsuta DSM 44140 = NBRC 16056</name>
    <dbReference type="NCBI Taxonomy" id="1121927"/>
    <lineage>
        <taxon>Bacteria</taxon>
        <taxon>Bacillati</taxon>
        <taxon>Actinomycetota</taxon>
        <taxon>Actinomycetes</taxon>
        <taxon>Mycobacteriales</taxon>
        <taxon>Gordoniaceae</taxon>
        <taxon>Gordonia</taxon>
    </lineage>
</organism>
<dbReference type="STRING" id="1121927.GOHSU_29_00300"/>
<sequence>MPYSLRARFPGHFRQIVTGLLIAGAAALCALSTLGTGPVAAAPPGAPEPVAAVDLNRYLGTWYQLAAVPQPFNLVCARDTRAAYALYDNGDVRVRNTCTTWANTPNAINGRATVLDEQTGAQLRVRFPGVPGKGGPRDLPNYLIVGLDPDYRWAVVTNPARTSGFVLSRTPSLARGDWAAVRSAIAAAGQSDCLYLTSPTTGGYSEVVPLCTAGR</sequence>
<dbReference type="PANTHER" id="PTHR10612:SF34">
    <property type="entry name" value="APOLIPOPROTEIN D"/>
    <property type="match status" value="1"/>
</dbReference>
<dbReference type="CDD" id="cd19438">
    <property type="entry name" value="lipocalin_Blc-like"/>
    <property type="match status" value="1"/>
</dbReference>